<dbReference type="InterPro" id="IPR015256">
    <property type="entry name" value="eIF2g_C"/>
</dbReference>
<evidence type="ECO:0000259" key="7">
    <source>
        <dbReference type="PROSITE" id="PS51722"/>
    </source>
</evidence>
<dbReference type="Pfam" id="PF09173">
    <property type="entry name" value="eIF2_C"/>
    <property type="match status" value="1"/>
</dbReference>
<keyword evidence="4" id="KW-0648">Protein biosynthesis</keyword>
<protein>
    <recommendedName>
        <fullName evidence="1">protein-synthesizing GTPase</fullName>
        <ecNumber evidence="1">3.6.5.3</ecNumber>
    </recommendedName>
</protein>
<dbReference type="PANTHER" id="PTHR42854">
    <property type="entry name" value="EUKARYOTIC TRANSLATION INITIATION FACTOR 2 SUBUNIT 3 FAMILY MEMBER"/>
    <property type="match status" value="1"/>
</dbReference>
<keyword evidence="5" id="KW-0342">GTP-binding</keyword>
<name>X1B1D6_9ZZZZ</name>
<dbReference type="InterPro" id="IPR009000">
    <property type="entry name" value="Transl_B-barrel_sf"/>
</dbReference>
<dbReference type="SUPFAM" id="SSF50465">
    <property type="entry name" value="EF-Tu/eEF-1alpha/eIF2-gamma C-terminal domain"/>
    <property type="match status" value="1"/>
</dbReference>
<feature type="domain" description="Tr-type G" evidence="7">
    <location>
        <begin position="1"/>
        <end position="106"/>
    </location>
</feature>
<dbReference type="CDD" id="cd03688">
    <property type="entry name" value="eIF2_gamma_II"/>
    <property type="match status" value="1"/>
</dbReference>
<dbReference type="EMBL" id="BART01010427">
    <property type="protein sequence ID" value="GAG88765.1"/>
    <property type="molecule type" value="Genomic_DNA"/>
</dbReference>
<comment type="caution">
    <text evidence="8">The sequence shown here is derived from an EMBL/GenBank/DDBJ whole genome shotgun (WGS) entry which is preliminary data.</text>
</comment>
<dbReference type="GO" id="GO:0005525">
    <property type="term" value="F:GTP binding"/>
    <property type="evidence" value="ECO:0007669"/>
    <property type="project" value="UniProtKB-KW"/>
</dbReference>
<dbReference type="GO" id="GO:0005829">
    <property type="term" value="C:cytosol"/>
    <property type="evidence" value="ECO:0007669"/>
    <property type="project" value="TreeGrafter"/>
</dbReference>
<evidence type="ECO:0000313" key="8">
    <source>
        <dbReference type="EMBL" id="GAG88765.1"/>
    </source>
</evidence>
<proteinExistence type="predicted"/>
<feature type="non-terminal residue" evidence="8">
    <location>
        <position position="276"/>
    </location>
</feature>
<dbReference type="GO" id="GO:0001731">
    <property type="term" value="P:formation of translation preinitiation complex"/>
    <property type="evidence" value="ECO:0007669"/>
    <property type="project" value="TreeGrafter"/>
</dbReference>
<evidence type="ECO:0000256" key="4">
    <source>
        <dbReference type="ARBA" id="ARBA00022917"/>
    </source>
</evidence>
<dbReference type="InterPro" id="IPR009001">
    <property type="entry name" value="Transl_elong_EF1A/Init_IF2_C"/>
</dbReference>
<organism evidence="8">
    <name type="scientific">marine sediment metagenome</name>
    <dbReference type="NCBI Taxonomy" id="412755"/>
    <lineage>
        <taxon>unclassified sequences</taxon>
        <taxon>metagenomes</taxon>
        <taxon>ecological metagenomes</taxon>
    </lineage>
</organism>
<dbReference type="PANTHER" id="PTHR42854:SF3">
    <property type="entry name" value="EUKARYOTIC TRANSLATION INITIATION FACTOR 2 SUBUNIT 3-RELATED"/>
    <property type="match status" value="1"/>
</dbReference>
<evidence type="ECO:0000256" key="2">
    <source>
        <dbReference type="ARBA" id="ARBA00022540"/>
    </source>
</evidence>
<evidence type="ECO:0000256" key="1">
    <source>
        <dbReference type="ARBA" id="ARBA00011986"/>
    </source>
</evidence>
<accession>X1B1D6</accession>
<dbReference type="Gene3D" id="3.40.50.300">
    <property type="entry name" value="P-loop containing nucleotide triphosphate hydrolases"/>
    <property type="match status" value="1"/>
</dbReference>
<dbReference type="GO" id="GO:0000049">
    <property type="term" value="F:tRNA binding"/>
    <property type="evidence" value="ECO:0007669"/>
    <property type="project" value="InterPro"/>
</dbReference>
<dbReference type="AlphaFoldDB" id="X1B1D6"/>
<dbReference type="NCBIfam" id="NF003077">
    <property type="entry name" value="PRK04000.1"/>
    <property type="match status" value="1"/>
</dbReference>
<evidence type="ECO:0000256" key="3">
    <source>
        <dbReference type="ARBA" id="ARBA00022741"/>
    </source>
</evidence>
<gene>
    <name evidence="8" type="ORF">S01H4_22676</name>
</gene>
<dbReference type="InterPro" id="IPR027417">
    <property type="entry name" value="P-loop_NTPase"/>
</dbReference>
<evidence type="ECO:0000256" key="6">
    <source>
        <dbReference type="ARBA" id="ARBA00048107"/>
    </source>
</evidence>
<dbReference type="InterPro" id="IPR050543">
    <property type="entry name" value="eIF2G"/>
</dbReference>
<sequence>MATMLSGAAIMDGAVLVIAANETCPQPQTREHLTALDIVGVKNIIIVQNKIDLVSEKDAIKNYEQIMDFVKGTCAENAPIIPVSAHHDINIDVLIKAMEDRIPTPERDTDKPPLMYIARSFDINKPGLRPHELKGGVVGGSLMHGVLNTNEEIEISPGRKIEIEGKQVLEPIRTSVHAAFTGGMSVDKATPGGLLAIGTTLDPARAKSDSFAGRVVGKPGHLPDVLDSFNLSIHLLKRVVGTIEEKNVEPLKTNEPLMLTVGTATTVGIVTDIREN</sequence>
<reference evidence="8" key="1">
    <citation type="journal article" date="2014" name="Front. Microbiol.">
        <title>High frequency of phylogenetically diverse reductive dehalogenase-homologous genes in deep subseafloor sedimentary metagenomes.</title>
        <authorList>
            <person name="Kawai M."/>
            <person name="Futagami T."/>
            <person name="Toyoda A."/>
            <person name="Takaki Y."/>
            <person name="Nishi S."/>
            <person name="Hori S."/>
            <person name="Arai W."/>
            <person name="Tsubouchi T."/>
            <person name="Morono Y."/>
            <person name="Uchiyama I."/>
            <person name="Ito T."/>
            <person name="Fujiyama A."/>
            <person name="Inagaki F."/>
            <person name="Takami H."/>
        </authorList>
    </citation>
    <scope>NUCLEOTIDE SEQUENCE</scope>
    <source>
        <strain evidence="8">Expedition CK06-06</strain>
    </source>
</reference>
<dbReference type="GO" id="GO:0003743">
    <property type="term" value="F:translation initiation factor activity"/>
    <property type="evidence" value="ECO:0007669"/>
    <property type="project" value="UniProtKB-KW"/>
</dbReference>
<dbReference type="InterPro" id="IPR044127">
    <property type="entry name" value="eIF2g_dom_2"/>
</dbReference>
<comment type="catalytic activity">
    <reaction evidence="6">
        <text>GTP + H2O = GDP + phosphate + H(+)</text>
        <dbReference type="Rhea" id="RHEA:19669"/>
        <dbReference type="ChEBI" id="CHEBI:15377"/>
        <dbReference type="ChEBI" id="CHEBI:15378"/>
        <dbReference type="ChEBI" id="CHEBI:37565"/>
        <dbReference type="ChEBI" id="CHEBI:43474"/>
        <dbReference type="ChEBI" id="CHEBI:58189"/>
        <dbReference type="EC" id="3.6.5.3"/>
    </reaction>
</comment>
<dbReference type="SUPFAM" id="SSF52540">
    <property type="entry name" value="P-loop containing nucleoside triphosphate hydrolases"/>
    <property type="match status" value="1"/>
</dbReference>
<keyword evidence="3" id="KW-0547">Nucleotide-binding</keyword>
<dbReference type="Gene3D" id="2.40.30.10">
    <property type="entry name" value="Translation factors"/>
    <property type="match status" value="2"/>
</dbReference>
<dbReference type="EC" id="3.6.5.3" evidence="1"/>
<dbReference type="Pfam" id="PF00009">
    <property type="entry name" value="GTP_EFTU"/>
    <property type="match status" value="1"/>
</dbReference>
<dbReference type="PROSITE" id="PS51722">
    <property type="entry name" value="G_TR_2"/>
    <property type="match status" value="1"/>
</dbReference>
<dbReference type="SUPFAM" id="SSF50447">
    <property type="entry name" value="Translation proteins"/>
    <property type="match status" value="1"/>
</dbReference>
<dbReference type="InterPro" id="IPR000795">
    <property type="entry name" value="T_Tr_GTP-bd_dom"/>
</dbReference>
<keyword evidence="2" id="KW-0396">Initiation factor</keyword>
<evidence type="ECO:0000256" key="5">
    <source>
        <dbReference type="ARBA" id="ARBA00023134"/>
    </source>
</evidence>
<dbReference type="GO" id="GO:0003924">
    <property type="term" value="F:GTPase activity"/>
    <property type="evidence" value="ECO:0007669"/>
    <property type="project" value="InterPro"/>
</dbReference>